<protein>
    <recommendedName>
        <fullName evidence="9">Acetate kinase</fullName>
        <ecNumber evidence="9">2.7.2.1</ecNumber>
    </recommendedName>
    <alternativeName>
        <fullName evidence="9">Acetokinase</fullName>
    </alternativeName>
</protein>
<sequence length="399" mass="42417">MTQTVLVFNAGSSSLKFTLLDSASSMVLVEGIAERLETEQAVLHFKEANLKTTTALAESSHKAALAAILVSLSAYPAPVVIGHRVVHGGKRFSQATLINADVLKAIEDCIPLAPLHNPANLEGINAALSSYPAVPQVAVFDTAFHAKMPEYAYLYALPRHFERDYNIRKYGFHGTSHHYISRETARLTGNAISAQNLVIAHLGNGASVSAVSNGRSVDTSMGMTPSDGLVMGTRSGSLDPGILIHLMQEHGYSAEQLDILINKRSGLLGLSELTADMRELEEALTAGSAPATVAIEVFCYRLAQTIASMAIALPSLDVLVFTGGIGENSPLVRALTCRWLGLLNIKIDSDHNEGAARNEAAQIDAANSAVSVWVIPTNEELMIANEALALLANVGESQP</sequence>
<dbReference type="PANTHER" id="PTHR21060:SF21">
    <property type="entry name" value="ACETATE KINASE"/>
    <property type="match status" value="1"/>
</dbReference>
<comment type="catalytic activity">
    <reaction evidence="9">
        <text>acetate + ATP = acetyl phosphate + ADP</text>
        <dbReference type="Rhea" id="RHEA:11352"/>
        <dbReference type="ChEBI" id="CHEBI:22191"/>
        <dbReference type="ChEBI" id="CHEBI:30089"/>
        <dbReference type="ChEBI" id="CHEBI:30616"/>
        <dbReference type="ChEBI" id="CHEBI:456216"/>
        <dbReference type="EC" id="2.7.2.1"/>
    </reaction>
</comment>
<comment type="caution">
    <text evidence="11">The sequence shown here is derived from an EMBL/GenBank/DDBJ whole genome shotgun (WGS) entry which is preliminary data.</text>
</comment>
<keyword evidence="6 9" id="KW-0418">Kinase</keyword>
<dbReference type="RefSeq" id="WP_121876374.1">
    <property type="nucleotide sequence ID" value="NZ_REFJ01000002.1"/>
</dbReference>
<dbReference type="InterPro" id="IPR004372">
    <property type="entry name" value="Ac/propionate_kinase"/>
</dbReference>
<comment type="function">
    <text evidence="9">Catalyzes the formation of acetyl phosphate from acetate and ATP. Can also catalyze the reverse reaction.</text>
</comment>
<dbReference type="GO" id="GO:0006085">
    <property type="term" value="P:acetyl-CoA biosynthetic process"/>
    <property type="evidence" value="ECO:0007669"/>
    <property type="project" value="UniProtKB-UniRule"/>
</dbReference>
<dbReference type="UniPathway" id="UPA00340">
    <property type="reaction ID" value="UER00458"/>
</dbReference>
<dbReference type="OrthoDB" id="9802453at2"/>
<dbReference type="PRINTS" id="PR00471">
    <property type="entry name" value="ACETATEKNASE"/>
</dbReference>
<dbReference type="GO" id="GO:0005829">
    <property type="term" value="C:cytosol"/>
    <property type="evidence" value="ECO:0007669"/>
    <property type="project" value="TreeGrafter"/>
</dbReference>
<comment type="subunit">
    <text evidence="9">Homodimer.</text>
</comment>
<feature type="site" description="Transition state stabilizer" evidence="9">
    <location>
        <position position="234"/>
    </location>
</feature>
<dbReference type="GO" id="GO:0000287">
    <property type="term" value="F:magnesium ion binding"/>
    <property type="evidence" value="ECO:0007669"/>
    <property type="project" value="UniProtKB-UniRule"/>
</dbReference>
<evidence type="ECO:0000313" key="12">
    <source>
        <dbReference type="Proteomes" id="UP000267187"/>
    </source>
</evidence>
<dbReference type="HAMAP" id="MF_00020">
    <property type="entry name" value="Acetate_kinase"/>
    <property type="match status" value="1"/>
</dbReference>
<feature type="binding site" evidence="9">
    <location>
        <position position="84"/>
    </location>
    <ligand>
        <name>substrate</name>
    </ligand>
</feature>
<comment type="pathway">
    <text evidence="9">Metabolic intermediate biosynthesis; acetyl-CoA biosynthesis; acetyl-CoA from acetate: step 1/2.</text>
</comment>
<keyword evidence="2 9" id="KW-0963">Cytoplasm</keyword>
<dbReference type="Pfam" id="PF00871">
    <property type="entry name" value="Acetate_kinase"/>
    <property type="match status" value="1"/>
</dbReference>
<dbReference type="NCBIfam" id="TIGR00016">
    <property type="entry name" value="ackA"/>
    <property type="match status" value="1"/>
</dbReference>
<evidence type="ECO:0000256" key="7">
    <source>
        <dbReference type="ARBA" id="ARBA00022840"/>
    </source>
</evidence>
<evidence type="ECO:0000256" key="3">
    <source>
        <dbReference type="ARBA" id="ARBA00022679"/>
    </source>
</evidence>
<dbReference type="PIRSF" id="PIRSF000722">
    <property type="entry name" value="Acetate_prop_kin"/>
    <property type="match status" value="1"/>
</dbReference>
<feature type="binding site" evidence="9">
    <location>
        <position position="9"/>
    </location>
    <ligand>
        <name>Mg(2+)</name>
        <dbReference type="ChEBI" id="CHEBI:18420"/>
    </ligand>
</feature>
<comment type="subcellular location">
    <subcellularLocation>
        <location evidence="9">Cytoplasm</location>
    </subcellularLocation>
</comment>
<keyword evidence="7 9" id="KW-0067">ATP-binding</keyword>
<feature type="binding site" evidence="9">
    <location>
        <begin position="324"/>
        <end position="328"/>
    </location>
    <ligand>
        <name>ATP</name>
        <dbReference type="ChEBI" id="CHEBI:30616"/>
    </ligand>
</feature>
<evidence type="ECO:0000256" key="6">
    <source>
        <dbReference type="ARBA" id="ARBA00022777"/>
    </source>
</evidence>
<evidence type="ECO:0000256" key="1">
    <source>
        <dbReference type="ARBA" id="ARBA00008748"/>
    </source>
</evidence>
<dbReference type="InterPro" id="IPR000890">
    <property type="entry name" value="Aliphatic_acid_kin_short-chain"/>
</dbReference>
<feature type="binding site" evidence="9">
    <location>
        <begin position="201"/>
        <end position="205"/>
    </location>
    <ligand>
        <name>ATP</name>
        <dbReference type="ChEBI" id="CHEBI:30616"/>
    </ligand>
</feature>
<evidence type="ECO:0000256" key="5">
    <source>
        <dbReference type="ARBA" id="ARBA00022741"/>
    </source>
</evidence>
<dbReference type="Gene3D" id="3.30.420.40">
    <property type="match status" value="2"/>
</dbReference>
<comment type="cofactor">
    <cofactor evidence="9">
        <name>Mg(2+)</name>
        <dbReference type="ChEBI" id="CHEBI:18420"/>
    </cofactor>
    <cofactor evidence="9">
        <name>Mn(2+)</name>
        <dbReference type="ChEBI" id="CHEBI:29035"/>
    </cofactor>
    <text evidence="9">Mg(2+). Can also accept Mn(2+).</text>
</comment>
<evidence type="ECO:0000256" key="4">
    <source>
        <dbReference type="ARBA" id="ARBA00022723"/>
    </source>
</evidence>
<evidence type="ECO:0000256" key="2">
    <source>
        <dbReference type="ARBA" id="ARBA00022490"/>
    </source>
</evidence>
<reference evidence="11 12" key="1">
    <citation type="submission" date="2018-10" db="EMBL/GenBank/DDBJ databases">
        <title>Genomic Encyclopedia of Type Strains, Phase IV (KMG-IV): sequencing the most valuable type-strain genomes for metagenomic binning, comparative biology and taxonomic classification.</title>
        <authorList>
            <person name="Goeker M."/>
        </authorList>
    </citation>
    <scope>NUCLEOTIDE SEQUENCE [LARGE SCALE GENOMIC DNA]</scope>
    <source>
        <strain evidence="11 12">DSM 25080</strain>
    </source>
</reference>
<comment type="similarity">
    <text evidence="1 9 10">Belongs to the acetokinase family.</text>
</comment>
<keyword evidence="3 9" id="KW-0808">Transferase</keyword>
<dbReference type="Proteomes" id="UP000267187">
    <property type="component" value="Unassembled WGS sequence"/>
</dbReference>
<keyword evidence="5 9" id="KW-0547">Nucleotide-binding</keyword>
<proteinExistence type="inferred from homology"/>
<gene>
    <name evidence="9" type="primary">ackA</name>
    <name evidence="11" type="ORF">DFR27_1028</name>
</gene>
<feature type="site" description="Transition state stabilizer" evidence="9">
    <location>
        <position position="173"/>
    </location>
</feature>
<dbReference type="GO" id="GO:0008776">
    <property type="term" value="F:acetate kinase activity"/>
    <property type="evidence" value="ECO:0007669"/>
    <property type="project" value="UniProtKB-UniRule"/>
</dbReference>
<dbReference type="EC" id="2.7.2.1" evidence="9"/>
<dbReference type="InterPro" id="IPR023865">
    <property type="entry name" value="Aliphatic_acid_kinase_CS"/>
</dbReference>
<dbReference type="PANTHER" id="PTHR21060">
    <property type="entry name" value="ACETATE KINASE"/>
    <property type="match status" value="1"/>
</dbReference>
<dbReference type="SUPFAM" id="SSF53067">
    <property type="entry name" value="Actin-like ATPase domain"/>
    <property type="match status" value="2"/>
</dbReference>
<dbReference type="EMBL" id="REFJ01000002">
    <property type="protein sequence ID" value="RMA81223.1"/>
    <property type="molecule type" value="Genomic_DNA"/>
</dbReference>
<dbReference type="InterPro" id="IPR043129">
    <property type="entry name" value="ATPase_NBD"/>
</dbReference>
<dbReference type="GO" id="GO:0006083">
    <property type="term" value="P:acetate metabolic process"/>
    <property type="evidence" value="ECO:0007669"/>
    <property type="project" value="TreeGrafter"/>
</dbReference>
<dbReference type="GO" id="GO:0005524">
    <property type="term" value="F:ATP binding"/>
    <property type="evidence" value="ECO:0007669"/>
    <property type="project" value="UniProtKB-KW"/>
</dbReference>
<feature type="binding site" evidence="9">
    <location>
        <begin position="276"/>
        <end position="278"/>
    </location>
    <ligand>
        <name>ATP</name>
        <dbReference type="ChEBI" id="CHEBI:30616"/>
    </ligand>
</feature>
<evidence type="ECO:0000256" key="9">
    <source>
        <dbReference type="HAMAP-Rule" id="MF_00020"/>
    </source>
</evidence>
<evidence type="ECO:0000313" key="11">
    <source>
        <dbReference type="EMBL" id="RMA81223.1"/>
    </source>
</evidence>
<organism evidence="11 12">
    <name type="scientific">Umboniibacter marinipuniceus</name>
    <dbReference type="NCBI Taxonomy" id="569599"/>
    <lineage>
        <taxon>Bacteria</taxon>
        <taxon>Pseudomonadati</taxon>
        <taxon>Pseudomonadota</taxon>
        <taxon>Gammaproteobacteria</taxon>
        <taxon>Cellvibrionales</taxon>
        <taxon>Cellvibrionaceae</taxon>
        <taxon>Umboniibacter</taxon>
    </lineage>
</organism>
<feature type="active site" description="Proton donor/acceptor" evidence="9">
    <location>
        <position position="141"/>
    </location>
</feature>
<name>A0A3M0A819_9GAMM</name>
<evidence type="ECO:0000256" key="10">
    <source>
        <dbReference type="RuleBase" id="RU003835"/>
    </source>
</evidence>
<dbReference type="PROSITE" id="PS01076">
    <property type="entry name" value="ACETATE_KINASE_2"/>
    <property type="match status" value="1"/>
</dbReference>
<keyword evidence="12" id="KW-1185">Reference proteome</keyword>
<feature type="binding site" evidence="9">
    <location>
        <position position="16"/>
    </location>
    <ligand>
        <name>ATP</name>
        <dbReference type="ChEBI" id="CHEBI:30616"/>
    </ligand>
</feature>
<dbReference type="AlphaFoldDB" id="A0A3M0A819"/>
<keyword evidence="4 9" id="KW-0479">Metal-binding</keyword>
<keyword evidence="8 9" id="KW-0460">Magnesium</keyword>
<dbReference type="CDD" id="cd24010">
    <property type="entry name" value="ASKHA_NBD_AcK_PK"/>
    <property type="match status" value="1"/>
</dbReference>
<evidence type="ECO:0000256" key="8">
    <source>
        <dbReference type="ARBA" id="ARBA00022842"/>
    </source>
</evidence>
<feature type="binding site" evidence="9">
    <location>
        <position position="379"/>
    </location>
    <ligand>
        <name>Mg(2+)</name>
        <dbReference type="ChEBI" id="CHEBI:18420"/>
    </ligand>
</feature>
<accession>A0A3M0A819</accession>